<dbReference type="HOGENOM" id="CLU_2927505_0_0_1"/>
<accession>M4C2I5</accession>
<dbReference type="AlphaFoldDB" id="M4C2I5"/>
<name>M4C2I5_HYAAE</name>
<reference evidence="2" key="1">
    <citation type="journal article" date="2010" name="Science">
        <title>Signatures of adaptation to obligate biotrophy in the Hyaloperonospora arabidopsidis genome.</title>
        <authorList>
            <person name="Baxter L."/>
            <person name="Tripathy S."/>
            <person name="Ishaque N."/>
            <person name="Boot N."/>
            <person name="Cabral A."/>
            <person name="Kemen E."/>
            <person name="Thines M."/>
            <person name="Ah-Fong A."/>
            <person name="Anderson R."/>
            <person name="Badejoko W."/>
            <person name="Bittner-Eddy P."/>
            <person name="Boore J.L."/>
            <person name="Chibucos M.C."/>
            <person name="Coates M."/>
            <person name="Dehal P."/>
            <person name="Delehaunty K."/>
            <person name="Dong S."/>
            <person name="Downton P."/>
            <person name="Dumas B."/>
            <person name="Fabro G."/>
            <person name="Fronick C."/>
            <person name="Fuerstenberg S.I."/>
            <person name="Fulton L."/>
            <person name="Gaulin E."/>
            <person name="Govers F."/>
            <person name="Hughes L."/>
            <person name="Humphray S."/>
            <person name="Jiang R.H."/>
            <person name="Judelson H."/>
            <person name="Kamoun S."/>
            <person name="Kyung K."/>
            <person name="Meijer H."/>
            <person name="Minx P."/>
            <person name="Morris P."/>
            <person name="Nelson J."/>
            <person name="Phuntumart V."/>
            <person name="Qutob D."/>
            <person name="Rehmany A."/>
            <person name="Rougon-Cardoso A."/>
            <person name="Ryden P."/>
            <person name="Torto-Alalibo T."/>
            <person name="Studholme D."/>
            <person name="Wang Y."/>
            <person name="Win J."/>
            <person name="Wood J."/>
            <person name="Clifton S.W."/>
            <person name="Rogers J."/>
            <person name="Van den Ackerveken G."/>
            <person name="Jones J.D."/>
            <person name="McDowell J.M."/>
            <person name="Beynon J."/>
            <person name="Tyler B.M."/>
        </authorList>
    </citation>
    <scope>NUCLEOTIDE SEQUENCE [LARGE SCALE GENOMIC DNA]</scope>
    <source>
        <strain evidence="2">Emoy2</strain>
    </source>
</reference>
<protein>
    <submittedName>
        <fullName evidence="1">Uncharacterized protein</fullName>
    </submittedName>
</protein>
<evidence type="ECO:0000313" key="2">
    <source>
        <dbReference type="Proteomes" id="UP000011713"/>
    </source>
</evidence>
<dbReference type="InParanoid" id="M4C2I5"/>
<dbReference type="EnsemblProtists" id="HpaT813300">
    <property type="protein sequence ID" value="HpaP813300"/>
    <property type="gene ID" value="HpaG813300"/>
</dbReference>
<organism evidence="1 2">
    <name type="scientific">Hyaloperonospora arabidopsidis (strain Emoy2)</name>
    <name type="common">Downy mildew agent</name>
    <name type="synonym">Peronospora arabidopsidis</name>
    <dbReference type="NCBI Taxonomy" id="559515"/>
    <lineage>
        <taxon>Eukaryota</taxon>
        <taxon>Sar</taxon>
        <taxon>Stramenopiles</taxon>
        <taxon>Oomycota</taxon>
        <taxon>Peronosporomycetes</taxon>
        <taxon>Peronosporales</taxon>
        <taxon>Peronosporaceae</taxon>
        <taxon>Hyaloperonospora</taxon>
    </lineage>
</organism>
<reference evidence="1" key="2">
    <citation type="submission" date="2015-06" db="UniProtKB">
        <authorList>
            <consortium name="EnsemblProtists"/>
        </authorList>
    </citation>
    <scope>IDENTIFICATION</scope>
    <source>
        <strain evidence="1">Emoy2</strain>
    </source>
</reference>
<keyword evidence="2" id="KW-1185">Reference proteome</keyword>
<evidence type="ECO:0000313" key="1">
    <source>
        <dbReference type="EnsemblProtists" id="HpaP813300"/>
    </source>
</evidence>
<dbReference type="Proteomes" id="UP000011713">
    <property type="component" value="Unassembled WGS sequence"/>
</dbReference>
<dbReference type="EMBL" id="JH598129">
    <property type="status" value="NOT_ANNOTATED_CDS"/>
    <property type="molecule type" value="Genomic_DNA"/>
</dbReference>
<dbReference type="VEuPathDB" id="FungiDB:HpaG813300"/>
<sequence length="61" mass="6908">MQGRLQPLFRSGGAITRPYLSRETCAEQERTIRLTCNGQTYDIGVNSKKFHGQLMSEDEST</sequence>
<proteinExistence type="predicted"/>